<evidence type="ECO:0000313" key="4">
    <source>
        <dbReference type="Proteomes" id="UP000019666"/>
    </source>
</evidence>
<dbReference type="SUPFAM" id="SSF56349">
    <property type="entry name" value="DNA breaking-rejoining enzymes"/>
    <property type="match status" value="1"/>
</dbReference>
<dbReference type="GO" id="GO:0006310">
    <property type="term" value="P:DNA recombination"/>
    <property type="evidence" value="ECO:0007669"/>
    <property type="project" value="UniProtKB-KW"/>
</dbReference>
<dbReference type="GO" id="GO:0015074">
    <property type="term" value="P:DNA integration"/>
    <property type="evidence" value="ECO:0007669"/>
    <property type="project" value="InterPro"/>
</dbReference>
<evidence type="ECO:0000313" key="3">
    <source>
        <dbReference type="EMBL" id="EYD73980.1"/>
    </source>
</evidence>
<organism evidence="3 4">
    <name type="scientific">Rubellimicrobium mesophilum DSM 19309</name>
    <dbReference type="NCBI Taxonomy" id="442562"/>
    <lineage>
        <taxon>Bacteria</taxon>
        <taxon>Pseudomonadati</taxon>
        <taxon>Pseudomonadota</taxon>
        <taxon>Alphaproteobacteria</taxon>
        <taxon>Rhodobacterales</taxon>
        <taxon>Roseobacteraceae</taxon>
        <taxon>Rubellimicrobium</taxon>
    </lineage>
</organism>
<sequence>MHVTDQKRVAETFYGSVGGRIDLSRAWSGPWEPLASLQITPLSLVSSDQWVIPESWCPNNRRRPMDRTIDFTRAVPAHMCAEDAAELKRRLKRLTILERFQTVRLQGRTMSPATSVAWVAKAKYLVKAARFSLENLAPEQRASKCPDGPTLFATLSAADFQKLKMANPAWAHASIGRFNAMFAEGYFDDWPASDVAPHQCKQRQGSRASDPFNDLAFTQILRAAFWLNGLQSEVLALFSELQAREASGLANNHVKSRRRTQAKDLIRSWTSESLRPEAPFPYHVLLAPGKGERLWYTSWPLENLRSAKAFLHLCQVANAVLILSSTGMRIGELCSLTANSLVERDGRLYIGGRSYKDNDVHSGQERDWPFPRVAVSGFEAQVSLHRLLDERSALWIPFGGEKNLSGLASLAHGLKRFGDLIALPDGRSLAELDGPITPHRFRYSVARYTALSLTGASQVLFDVLGHDDVEVTLGYAHRDPELHDDINKIRREVRALRVKEVFDHAEYNGGAAAEMVRNVSADMLARSGKVELETDDIGEAATILGEAELVKPGVLCTAQPLERGACSPIPGIRDVGACTSSCLHHLELAAHRQTRRGKLEYLLDLVGRAERGGRPFYQSQIVASLHAFPDLVEQYGSDVRLRMALSDCDSRAWNTLPSDFRERMRQSMEGSR</sequence>
<protein>
    <recommendedName>
        <fullName evidence="2">Tyr recombinase domain-containing protein</fullName>
    </recommendedName>
</protein>
<dbReference type="Gene3D" id="1.10.443.10">
    <property type="entry name" value="Intergrase catalytic core"/>
    <property type="match status" value="1"/>
</dbReference>
<dbReference type="Pfam" id="PF00589">
    <property type="entry name" value="Phage_integrase"/>
    <property type="match status" value="1"/>
</dbReference>
<keyword evidence="1" id="KW-0233">DNA recombination</keyword>
<accession>A0A017HI35</accession>
<feature type="domain" description="Tyr recombinase" evidence="2">
    <location>
        <begin position="296"/>
        <end position="488"/>
    </location>
</feature>
<evidence type="ECO:0000256" key="1">
    <source>
        <dbReference type="ARBA" id="ARBA00023172"/>
    </source>
</evidence>
<dbReference type="STRING" id="442562.Rumeso_04449"/>
<dbReference type="AlphaFoldDB" id="A0A017HI35"/>
<gene>
    <name evidence="3" type="ORF">Rumeso_04449</name>
</gene>
<dbReference type="EMBL" id="AOSK01000126">
    <property type="protein sequence ID" value="EYD73980.1"/>
    <property type="molecule type" value="Genomic_DNA"/>
</dbReference>
<dbReference type="PROSITE" id="PS51898">
    <property type="entry name" value="TYR_RECOMBINASE"/>
    <property type="match status" value="1"/>
</dbReference>
<dbReference type="Proteomes" id="UP000019666">
    <property type="component" value="Unassembled WGS sequence"/>
</dbReference>
<dbReference type="InterPro" id="IPR011010">
    <property type="entry name" value="DNA_brk_join_enz"/>
</dbReference>
<evidence type="ECO:0000259" key="2">
    <source>
        <dbReference type="PROSITE" id="PS51898"/>
    </source>
</evidence>
<dbReference type="InterPro" id="IPR013762">
    <property type="entry name" value="Integrase-like_cat_sf"/>
</dbReference>
<proteinExistence type="predicted"/>
<dbReference type="InterPro" id="IPR002104">
    <property type="entry name" value="Integrase_catalytic"/>
</dbReference>
<dbReference type="HOGENOM" id="CLU_408756_0_0_5"/>
<reference evidence="3 4" key="1">
    <citation type="submission" date="2013-02" db="EMBL/GenBank/DDBJ databases">
        <authorList>
            <person name="Fiebig A."/>
            <person name="Goeker M."/>
            <person name="Klenk H.-P.P."/>
        </authorList>
    </citation>
    <scope>NUCLEOTIDE SEQUENCE [LARGE SCALE GENOMIC DNA]</scope>
    <source>
        <strain evidence="3 4">DSM 19309</strain>
    </source>
</reference>
<dbReference type="CDD" id="cd00397">
    <property type="entry name" value="DNA_BRE_C"/>
    <property type="match status" value="1"/>
</dbReference>
<dbReference type="GO" id="GO:0003677">
    <property type="term" value="F:DNA binding"/>
    <property type="evidence" value="ECO:0007669"/>
    <property type="project" value="InterPro"/>
</dbReference>
<keyword evidence="4" id="KW-1185">Reference proteome</keyword>
<comment type="caution">
    <text evidence="3">The sequence shown here is derived from an EMBL/GenBank/DDBJ whole genome shotgun (WGS) entry which is preliminary data.</text>
</comment>
<dbReference type="OrthoDB" id="8767990at2"/>
<name>A0A017HI35_9RHOB</name>